<protein>
    <submittedName>
        <fullName evidence="2">Uncharacterized protein</fullName>
    </submittedName>
</protein>
<evidence type="ECO:0000256" key="1">
    <source>
        <dbReference type="SAM" id="Phobius"/>
    </source>
</evidence>
<dbReference type="Proteomes" id="UP001057868">
    <property type="component" value="Unassembled WGS sequence"/>
</dbReference>
<dbReference type="RefSeq" id="WP_261853688.1">
    <property type="nucleotide sequence ID" value="NZ_BQXY01000007.1"/>
</dbReference>
<keyword evidence="1" id="KW-0812">Transmembrane</keyword>
<proteinExistence type="predicted"/>
<feature type="transmembrane region" description="Helical" evidence="1">
    <location>
        <begin position="51"/>
        <end position="75"/>
    </location>
</feature>
<evidence type="ECO:0000313" key="2">
    <source>
        <dbReference type="EMBL" id="GKU26796.1"/>
    </source>
</evidence>
<evidence type="ECO:0000313" key="3">
    <source>
        <dbReference type="Proteomes" id="UP001057868"/>
    </source>
</evidence>
<feature type="transmembrane region" description="Helical" evidence="1">
    <location>
        <begin position="186"/>
        <end position="203"/>
    </location>
</feature>
<keyword evidence="3" id="KW-1185">Reference proteome</keyword>
<feature type="transmembrane region" description="Helical" evidence="1">
    <location>
        <begin position="236"/>
        <end position="259"/>
    </location>
</feature>
<keyword evidence="1" id="KW-1133">Transmembrane helix</keyword>
<accession>A0A9W5Y4W9</accession>
<feature type="transmembrane region" description="Helical" evidence="1">
    <location>
        <begin position="96"/>
        <end position="122"/>
    </location>
</feature>
<feature type="transmembrane region" description="Helical" evidence="1">
    <location>
        <begin position="20"/>
        <end position="39"/>
    </location>
</feature>
<keyword evidence="1" id="KW-0472">Membrane</keyword>
<sequence length="265" mass="28656">MYNLIIADLFKISRSKAIKVLFGITTLSAVTMITMAYLIQQGKIDKSMNGIGFLFSDVNMMSILGATIAAIFICGDFDNKIIHEAIATGNSRISVLFGKIIVFCGSLVFILLPYIIAVLIAMGTGYKFSMGSVGVGFLNLLTVESGKSLSEVVLWKLIAAIVTLVIVYLSQLSICIPLALVIKKPVLVVVIYYGFTILSAQLIRLGDNSQVFHNILACTPYGGNYSFVVSSTAYGVLFKAIGASVMFMAVIFTIAHIGFRKSEIK</sequence>
<name>A0A9W5Y4W9_9CLOT</name>
<dbReference type="EMBL" id="BQXY01000007">
    <property type="protein sequence ID" value="GKU26796.1"/>
    <property type="molecule type" value="Genomic_DNA"/>
</dbReference>
<organism evidence="2 3">
    <name type="scientific">Clostridium folliculivorans</name>
    <dbReference type="NCBI Taxonomy" id="2886038"/>
    <lineage>
        <taxon>Bacteria</taxon>
        <taxon>Bacillati</taxon>
        <taxon>Bacillota</taxon>
        <taxon>Clostridia</taxon>
        <taxon>Eubacteriales</taxon>
        <taxon>Clostridiaceae</taxon>
        <taxon>Clostridium</taxon>
    </lineage>
</organism>
<feature type="transmembrane region" description="Helical" evidence="1">
    <location>
        <begin position="157"/>
        <end position="179"/>
    </location>
</feature>
<comment type="caution">
    <text evidence="2">The sequence shown here is derived from an EMBL/GenBank/DDBJ whole genome shotgun (WGS) entry which is preliminary data.</text>
</comment>
<reference evidence="2" key="1">
    <citation type="journal article" date="2023" name="Int. J. Syst. Evol. Microbiol.">
        <title>&lt;i&gt;Clostridium folliculivorans&lt;/i&gt; sp. nov., isolated from soil samples of an organic paddy in Japan.</title>
        <authorList>
            <person name="Tazawa J."/>
            <person name="Kobayashi H."/>
            <person name="Tanizawa Y."/>
            <person name="Uchino A."/>
            <person name="Tanaka F."/>
            <person name="Urashima Y."/>
            <person name="Miura S."/>
            <person name="Sakamoto M."/>
            <person name="Ohkuma M."/>
            <person name="Tohno M."/>
        </authorList>
    </citation>
    <scope>NUCLEOTIDE SEQUENCE</scope>
    <source>
        <strain evidence="2">D1-1</strain>
    </source>
</reference>
<gene>
    <name evidence="2" type="ORF">CFOLD11_36230</name>
</gene>
<dbReference type="AlphaFoldDB" id="A0A9W5Y4W9"/>